<protein>
    <submittedName>
        <fullName evidence="1">Uncharacterized protein</fullName>
    </submittedName>
</protein>
<evidence type="ECO:0000313" key="1">
    <source>
        <dbReference type="EMBL" id="CPT00655.1"/>
    </source>
</evidence>
<gene>
    <name evidence="1" type="ORF">ERS075527_00349</name>
</gene>
<dbReference type="AlphaFoldDB" id="A0AB33T3Y9"/>
<accession>A0AB33T3Y9</accession>
<proteinExistence type="predicted"/>
<dbReference type="RefSeq" id="WP_268762630.1">
    <property type="nucleotide sequence ID" value="NZ_CSUW01000001.1"/>
</dbReference>
<sequence length="43" mass="4990">MITPEQEADIKRYVKSLNLGVPNAAAQQLIVNIFRRYQARDEE</sequence>
<organism evidence="1 2">
    <name type="scientific">Mycobacteroides abscessus</name>
    <dbReference type="NCBI Taxonomy" id="36809"/>
    <lineage>
        <taxon>Bacteria</taxon>
        <taxon>Bacillati</taxon>
        <taxon>Actinomycetota</taxon>
        <taxon>Actinomycetes</taxon>
        <taxon>Mycobacteriales</taxon>
        <taxon>Mycobacteriaceae</taxon>
        <taxon>Mycobacteroides</taxon>
    </lineage>
</organism>
<dbReference type="Proteomes" id="UP000038487">
    <property type="component" value="Unassembled WGS sequence"/>
</dbReference>
<evidence type="ECO:0000313" key="2">
    <source>
        <dbReference type="Proteomes" id="UP000038487"/>
    </source>
</evidence>
<reference evidence="1 2" key="1">
    <citation type="submission" date="2015-03" db="EMBL/GenBank/DDBJ databases">
        <authorList>
            <consortium name="Pathogen Informatics"/>
            <person name="Murphy D."/>
        </authorList>
    </citation>
    <scope>NUCLEOTIDE SEQUENCE [LARGE SCALE GENOMIC DNA]</scope>
    <source>
        <strain evidence="1 2">PAP036</strain>
    </source>
</reference>
<dbReference type="EMBL" id="CSUW01000001">
    <property type="protein sequence ID" value="CPT00655.1"/>
    <property type="molecule type" value="Genomic_DNA"/>
</dbReference>
<comment type="caution">
    <text evidence="1">The sequence shown here is derived from an EMBL/GenBank/DDBJ whole genome shotgun (WGS) entry which is preliminary data.</text>
</comment>
<name>A0AB33T3Y9_9MYCO</name>